<dbReference type="EMBL" id="CM047744">
    <property type="protein sequence ID" value="KAJ0028561.1"/>
    <property type="molecule type" value="Genomic_DNA"/>
</dbReference>
<proteinExistence type="predicted"/>
<gene>
    <name evidence="1" type="ORF">Pint_36196</name>
</gene>
<dbReference type="Proteomes" id="UP001163603">
    <property type="component" value="Chromosome 9"/>
</dbReference>
<protein>
    <submittedName>
        <fullName evidence="1">Uncharacterized protein</fullName>
    </submittedName>
</protein>
<evidence type="ECO:0000313" key="1">
    <source>
        <dbReference type="EMBL" id="KAJ0028561.1"/>
    </source>
</evidence>
<organism evidence="1 2">
    <name type="scientific">Pistacia integerrima</name>
    <dbReference type="NCBI Taxonomy" id="434235"/>
    <lineage>
        <taxon>Eukaryota</taxon>
        <taxon>Viridiplantae</taxon>
        <taxon>Streptophyta</taxon>
        <taxon>Embryophyta</taxon>
        <taxon>Tracheophyta</taxon>
        <taxon>Spermatophyta</taxon>
        <taxon>Magnoliopsida</taxon>
        <taxon>eudicotyledons</taxon>
        <taxon>Gunneridae</taxon>
        <taxon>Pentapetalae</taxon>
        <taxon>rosids</taxon>
        <taxon>malvids</taxon>
        <taxon>Sapindales</taxon>
        <taxon>Anacardiaceae</taxon>
        <taxon>Pistacia</taxon>
    </lineage>
</organism>
<reference evidence="2" key="1">
    <citation type="journal article" date="2023" name="G3 (Bethesda)">
        <title>Genome assembly and association tests identify interacting loci associated with vigor, precocity, and sex in interspecific pistachio rootstocks.</title>
        <authorList>
            <person name="Palmer W."/>
            <person name="Jacygrad E."/>
            <person name="Sagayaradj S."/>
            <person name="Cavanaugh K."/>
            <person name="Han R."/>
            <person name="Bertier L."/>
            <person name="Beede B."/>
            <person name="Kafkas S."/>
            <person name="Golino D."/>
            <person name="Preece J."/>
            <person name="Michelmore R."/>
        </authorList>
    </citation>
    <scope>NUCLEOTIDE SEQUENCE [LARGE SCALE GENOMIC DNA]</scope>
</reference>
<name>A0ACC0Y5E1_9ROSI</name>
<accession>A0ACC0Y5E1</accession>
<sequence>MAYSFYSRYTASDSNARAFFYLLHMLKNKTRSLKEIKKEEKKNRKIKTLNRSNFCESIMETMINFKLMIVLSLCLVVRLTQAKDIQYCDKKAQYGVEVKGVEISPDPVARGKTATFSIAAATDKAISGGKLVIDVSYFGWHIHSETHDLCDETSCPVSIGDFVVAHSQVLPGFTPPGSYSLKMKMYDGNKNELTCIAFDFDIGFASSVADS</sequence>
<keyword evidence="2" id="KW-1185">Reference proteome</keyword>
<evidence type="ECO:0000313" key="2">
    <source>
        <dbReference type="Proteomes" id="UP001163603"/>
    </source>
</evidence>
<comment type="caution">
    <text evidence="1">The sequence shown here is derived from an EMBL/GenBank/DDBJ whole genome shotgun (WGS) entry which is preliminary data.</text>
</comment>